<proteinExistence type="predicted"/>
<evidence type="ECO:0000313" key="2">
    <source>
        <dbReference type="EMBL" id="CDO67632.1"/>
    </source>
</evidence>
<evidence type="ECO:0008006" key="4">
    <source>
        <dbReference type="Google" id="ProtNLM"/>
    </source>
</evidence>
<evidence type="ECO:0000313" key="3">
    <source>
        <dbReference type="Proteomes" id="UP000194154"/>
    </source>
</evidence>
<reference evidence="2" key="1">
    <citation type="journal article" date="2015" name="Antimicrob. Agents Chemother.">
        <title>First Staphylococcal Cassette Chromosome mec Containing a mecB-Carrying Gene Complex Independent of Transposon Tn6045 in a Macrococcus caseolyticus Isolate from a Canine Infection.</title>
        <authorList>
            <person name="Gomez-Sanz E."/>
            <person name="Schwendener S."/>
            <person name="Thomann A."/>
            <person name="Gobeli Brawand S."/>
            <person name="Perreten V."/>
        </authorList>
    </citation>
    <scope>NUCLEOTIDE SEQUENCE</scope>
    <source>
        <strain evidence="2">KM45013</strain>
    </source>
</reference>
<dbReference type="KEGG" id="mcak:MCCS_00400"/>
<reference evidence="1 3" key="2">
    <citation type="journal article" date="2017" name="Int. J. Syst. Evol. Microbiol.">
        <title>Macrococcus canis sp. nov., a skin bacterium associated with infections in dogs.</title>
        <authorList>
            <person name="Gobeli Brawand S."/>
            <person name="Cotting K."/>
            <person name="Gomez-Sanz E."/>
            <person name="Collaud A."/>
            <person name="Thomann A."/>
            <person name="Brodard I."/>
            <person name="Rodriguez-Campos S."/>
            <person name="Strauss C."/>
            <person name="Perreten V."/>
        </authorList>
    </citation>
    <scope>NUCLEOTIDE SEQUENCE [LARGE SCALE GENOMIC DNA]</scope>
    <source>
        <strain evidence="1 3">KM45013</strain>
    </source>
</reference>
<dbReference type="PANTHER" id="PTHR32341:SF10">
    <property type="entry name" value="INTERFERON-INDUCIBLE GTPASE 5"/>
    <property type="match status" value="1"/>
</dbReference>
<accession>A0A1W7A7V0</accession>
<dbReference type="AlphaFoldDB" id="A0A0D6DR65"/>
<organism evidence="2">
    <name type="scientific">Macrococcoides canis</name>
    <dbReference type="NCBI Taxonomy" id="1855823"/>
    <lineage>
        <taxon>Bacteria</taxon>
        <taxon>Bacillati</taxon>
        <taxon>Bacillota</taxon>
        <taxon>Bacilli</taxon>
        <taxon>Bacillales</taxon>
        <taxon>Staphylococcaceae</taxon>
        <taxon>Macrococcoides</taxon>
    </lineage>
</organism>
<dbReference type="EMBL" id="CP021059">
    <property type="protein sequence ID" value="ARQ05712.1"/>
    <property type="molecule type" value="Genomic_DNA"/>
</dbReference>
<name>A0A0D6DR65_9STAP</name>
<dbReference type="GeneID" id="35294199"/>
<dbReference type="PANTHER" id="PTHR32341">
    <property type="entry name" value="INTERFERON-INDUCIBLE GTPASE"/>
    <property type="match status" value="1"/>
</dbReference>
<dbReference type="InterPro" id="IPR051515">
    <property type="entry name" value="IRG"/>
</dbReference>
<accession>A0A0D6DR65</accession>
<protein>
    <recommendedName>
        <fullName evidence="4">DUF697 domain-containing protein</fullName>
    </recommendedName>
</protein>
<dbReference type="RefSeq" id="WP_086041441.1">
    <property type="nucleotide sequence ID" value="NZ_CBCRZA010000009.1"/>
</dbReference>
<reference evidence="1" key="3">
    <citation type="submission" date="2017-04" db="EMBL/GenBank/DDBJ databases">
        <authorList>
            <person name="Afonso C.L."/>
            <person name="Miller P.J."/>
            <person name="Scott M.A."/>
            <person name="Spackman E."/>
            <person name="Goraichik I."/>
            <person name="Dimitrov K.M."/>
            <person name="Suarez D.L."/>
            <person name="Swayne D.E."/>
        </authorList>
    </citation>
    <scope>NUCLEOTIDE SEQUENCE</scope>
    <source>
        <strain evidence="1">KM45013</strain>
    </source>
</reference>
<evidence type="ECO:0000313" key="1">
    <source>
        <dbReference type="EMBL" id="ARQ05712.1"/>
    </source>
</evidence>
<sequence length="158" mass="17255">MKIKNKEELNKAKKAAMKIVKQRSTASGAIAAIPVPGVDLAADVGLIMEVVNKVNRKFGLSHEEIEELDADEKQKVLVIVTSIGNQFVGKVLTKELVTRTLKKIGIKKVTQKQVAKYIPFAGAAISGGISYAAMYSLGKNHVEECYEICLQLLEENNN</sequence>
<dbReference type="Proteomes" id="UP000194154">
    <property type="component" value="Chromosome"/>
</dbReference>
<gene>
    <name evidence="1" type="ORF">MCCS_00400</name>
</gene>
<keyword evidence="3" id="KW-1185">Reference proteome</keyword>
<dbReference type="OrthoDB" id="2646363at2"/>
<dbReference type="EMBL" id="HG970732">
    <property type="protein sequence ID" value="CDO67632.1"/>
    <property type="molecule type" value="Genomic_DNA"/>
</dbReference>
<dbReference type="STRING" id="1855823.MCCS_00400"/>